<reference evidence="1" key="1">
    <citation type="journal article" date="2022" name="Int. J. Mol. Sci.">
        <title>Draft Genome of Tanacetum Coccineum: Genomic Comparison of Closely Related Tanacetum-Family Plants.</title>
        <authorList>
            <person name="Yamashiro T."/>
            <person name="Shiraishi A."/>
            <person name="Nakayama K."/>
            <person name="Satake H."/>
        </authorList>
    </citation>
    <scope>NUCLEOTIDE SEQUENCE</scope>
</reference>
<accession>A0ABQ4XP80</accession>
<protein>
    <submittedName>
        <fullName evidence="1">Uncharacterized protein</fullName>
    </submittedName>
</protein>
<dbReference type="Proteomes" id="UP001151760">
    <property type="component" value="Unassembled WGS sequence"/>
</dbReference>
<keyword evidence="2" id="KW-1185">Reference proteome</keyword>
<sequence length="221" mass="25179">MTGDRQWEVILNGDSPLPTRTVNGVEISVPPTTAEQKLARKNELKARGTGKSTKTCHVALVRKREVMQEEWEVELHKKRILSKMISQKRDWFTTLKNQLGSTWRQFQSMSTQLTPPNVFIWWSLLLYIAALLWRQTIVVGCENDASIQKSNGLATLEKEMETRFCHGDGSMLLFDYADECGQSDVVMRFDRTDIGGGWFCVSKGGRFGETRVVLSCCLRRA</sequence>
<evidence type="ECO:0000313" key="1">
    <source>
        <dbReference type="EMBL" id="GJS66911.1"/>
    </source>
</evidence>
<organism evidence="1 2">
    <name type="scientific">Tanacetum coccineum</name>
    <dbReference type="NCBI Taxonomy" id="301880"/>
    <lineage>
        <taxon>Eukaryota</taxon>
        <taxon>Viridiplantae</taxon>
        <taxon>Streptophyta</taxon>
        <taxon>Embryophyta</taxon>
        <taxon>Tracheophyta</taxon>
        <taxon>Spermatophyta</taxon>
        <taxon>Magnoliopsida</taxon>
        <taxon>eudicotyledons</taxon>
        <taxon>Gunneridae</taxon>
        <taxon>Pentapetalae</taxon>
        <taxon>asterids</taxon>
        <taxon>campanulids</taxon>
        <taxon>Asterales</taxon>
        <taxon>Asteraceae</taxon>
        <taxon>Asteroideae</taxon>
        <taxon>Anthemideae</taxon>
        <taxon>Anthemidinae</taxon>
        <taxon>Tanacetum</taxon>
    </lineage>
</organism>
<name>A0ABQ4XP80_9ASTR</name>
<comment type="caution">
    <text evidence="1">The sequence shown here is derived from an EMBL/GenBank/DDBJ whole genome shotgun (WGS) entry which is preliminary data.</text>
</comment>
<proteinExistence type="predicted"/>
<gene>
    <name evidence="1" type="ORF">Tco_0681475</name>
</gene>
<reference evidence="1" key="2">
    <citation type="submission" date="2022-01" db="EMBL/GenBank/DDBJ databases">
        <authorList>
            <person name="Yamashiro T."/>
            <person name="Shiraishi A."/>
            <person name="Satake H."/>
            <person name="Nakayama K."/>
        </authorList>
    </citation>
    <scope>NUCLEOTIDE SEQUENCE</scope>
</reference>
<dbReference type="EMBL" id="BQNB010009682">
    <property type="protein sequence ID" value="GJS66911.1"/>
    <property type="molecule type" value="Genomic_DNA"/>
</dbReference>
<evidence type="ECO:0000313" key="2">
    <source>
        <dbReference type="Proteomes" id="UP001151760"/>
    </source>
</evidence>